<proteinExistence type="predicted"/>
<keyword evidence="1" id="KW-0808">Transferase</keyword>
<evidence type="ECO:0000313" key="1">
    <source>
        <dbReference type="EMBL" id="CBI04703.1"/>
    </source>
</evidence>
<organism evidence="1">
    <name type="scientific">mine drainage metagenome</name>
    <dbReference type="NCBI Taxonomy" id="410659"/>
    <lineage>
        <taxon>unclassified sequences</taxon>
        <taxon>metagenomes</taxon>
        <taxon>ecological metagenomes</taxon>
    </lineage>
</organism>
<name>E6QBX7_9ZZZZ</name>
<gene>
    <name evidence="1" type="ORF">CARN5_1817</name>
</gene>
<sequence length="56" mass="6347">MRCLPGAYLARDAHGVHPGQDRVRIALVGSLEDCVEGLQRIRRFMEQHPISTVNNY</sequence>
<dbReference type="AlphaFoldDB" id="E6QBX7"/>
<accession>E6QBX7</accession>
<dbReference type="Gene3D" id="3.90.1150.10">
    <property type="entry name" value="Aspartate Aminotransferase, domain 1"/>
    <property type="match status" value="1"/>
</dbReference>
<protein>
    <submittedName>
        <fullName evidence="1">N-succinyl-L,L-diaminopimelate aminotransferase</fullName>
        <ecNumber evidence="1">2.6.1.17</ecNumber>
    </submittedName>
</protein>
<keyword evidence="1" id="KW-0032">Aminotransferase</keyword>
<dbReference type="GO" id="GO:0009016">
    <property type="term" value="F:succinyldiaminopimelate transaminase activity"/>
    <property type="evidence" value="ECO:0007669"/>
    <property type="project" value="UniProtKB-EC"/>
</dbReference>
<comment type="caution">
    <text evidence="1">The sequence shown here is derived from an EMBL/GenBank/DDBJ whole genome shotgun (WGS) entry which is preliminary data.</text>
</comment>
<dbReference type="InterPro" id="IPR015422">
    <property type="entry name" value="PyrdxlP-dep_Trfase_small"/>
</dbReference>
<dbReference type="EMBL" id="CABP01000080">
    <property type="protein sequence ID" value="CBI04703.1"/>
    <property type="molecule type" value="Genomic_DNA"/>
</dbReference>
<dbReference type="EC" id="2.6.1.17" evidence="1"/>
<reference evidence="1" key="1">
    <citation type="submission" date="2009-10" db="EMBL/GenBank/DDBJ databases">
        <title>Diversity of trophic interactions inside an arsenic-rich microbial ecosystem.</title>
        <authorList>
            <person name="Bertin P.N."/>
            <person name="Heinrich-Salmeron A."/>
            <person name="Pelletier E."/>
            <person name="Goulhen-Chollet F."/>
            <person name="Arsene-Ploetze F."/>
            <person name="Gallien S."/>
            <person name="Calteau A."/>
            <person name="Vallenet D."/>
            <person name="Casiot C."/>
            <person name="Chane-Woon-Ming B."/>
            <person name="Giloteaux L."/>
            <person name="Barakat M."/>
            <person name="Bonnefoy V."/>
            <person name="Bruneel O."/>
            <person name="Chandler M."/>
            <person name="Cleiss J."/>
            <person name="Duran R."/>
            <person name="Elbaz-Poulichet F."/>
            <person name="Fonknechten N."/>
            <person name="Lauga B."/>
            <person name="Mornico D."/>
            <person name="Ortet P."/>
            <person name="Schaeffer C."/>
            <person name="Siguier P."/>
            <person name="Alexander Thil Smith A."/>
            <person name="Van Dorsselaer A."/>
            <person name="Weissenbach J."/>
            <person name="Medigue C."/>
            <person name="Le Paslier D."/>
        </authorList>
    </citation>
    <scope>NUCLEOTIDE SEQUENCE</scope>
</reference>